<reference evidence="2 3" key="1">
    <citation type="submission" date="2016-02" db="EMBL/GenBank/DDBJ databases">
        <title>Biosynthesis of antibiotic leucinostatins and their inhibition on Phytophthora in bio-control Purpureocillium lilacinum.</title>
        <authorList>
            <person name="Wang G."/>
            <person name="Liu Z."/>
            <person name="Lin R."/>
            <person name="Li E."/>
            <person name="Mao Z."/>
            <person name="Ling J."/>
            <person name="Yin W."/>
            <person name="Xie B."/>
        </authorList>
    </citation>
    <scope>NUCLEOTIDE SEQUENCE [LARGE SCALE GENOMIC DNA]</scope>
    <source>
        <strain evidence="1">PLBJ-1</strain>
        <strain evidence="2">PLFJ-1</strain>
    </source>
</reference>
<organism evidence="2 3">
    <name type="scientific">Purpureocillium lilacinum</name>
    <name type="common">Paecilomyces lilacinus</name>
    <dbReference type="NCBI Taxonomy" id="33203"/>
    <lineage>
        <taxon>Eukaryota</taxon>
        <taxon>Fungi</taxon>
        <taxon>Dikarya</taxon>
        <taxon>Ascomycota</taxon>
        <taxon>Pezizomycotina</taxon>
        <taxon>Sordariomycetes</taxon>
        <taxon>Hypocreomycetidae</taxon>
        <taxon>Hypocreales</taxon>
        <taxon>Ophiocordycipitaceae</taxon>
        <taxon>Purpureocillium</taxon>
    </lineage>
</organism>
<evidence type="ECO:0000313" key="1">
    <source>
        <dbReference type="EMBL" id="OAQ79627.1"/>
    </source>
</evidence>
<dbReference type="Proteomes" id="UP000078240">
    <property type="component" value="Unassembled WGS sequence"/>
</dbReference>
<comment type="caution">
    <text evidence="2">The sequence shown here is derived from an EMBL/GenBank/DDBJ whole genome shotgun (WGS) entry which is preliminary data.</text>
</comment>
<name>A0A179HHL8_PURLI</name>
<dbReference type="Proteomes" id="UP000078340">
    <property type="component" value="Unassembled WGS sequence"/>
</dbReference>
<evidence type="ECO:0000313" key="2">
    <source>
        <dbReference type="EMBL" id="OAQ88973.1"/>
    </source>
</evidence>
<accession>A0A179HHL8</accession>
<sequence length="128" mass="14741">MTGRLDQILEAWGAQDRRTGNLPTAQAWKSIRKARSHVDTSGFVSMMSIPVCGITKRRGTPNRCRVRSSEWSFSLLRTSFISQPCDLMLQSCTVGTDHQHQPLAMQRITYSCEDEFSRRIRHRFRPRG</sequence>
<dbReference type="AlphaFoldDB" id="A0A179HHL8"/>
<dbReference type="EMBL" id="LSBH01000004">
    <property type="protein sequence ID" value="OAQ79627.1"/>
    <property type="molecule type" value="Genomic_DNA"/>
</dbReference>
<gene>
    <name evidence="1" type="ORF">VFPBJ_05212</name>
    <name evidence="2" type="ORF">VFPFJ_07438</name>
</gene>
<dbReference type="EMBL" id="LSBI01000006">
    <property type="protein sequence ID" value="OAQ88973.1"/>
    <property type="molecule type" value="Genomic_DNA"/>
</dbReference>
<proteinExistence type="predicted"/>
<protein>
    <submittedName>
        <fullName evidence="2">Uncharacterized protein</fullName>
    </submittedName>
</protein>
<evidence type="ECO:0000313" key="3">
    <source>
        <dbReference type="Proteomes" id="UP000078340"/>
    </source>
</evidence>